<reference evidence="2 3" key="1">
    <citation type="submission" date="2021-03" db="EMBL/GenBank/DDBJ databases">
        <title>Genomic Encyclopedia of Type Strains, Phase IV (KMG-IV): sequencing the most valuable type-strain genomes for metagenomic binning, comparative biology and taxonomic classification.</title>
        <authorList>
            <person name="Goeker M."/>
        </authorList>
    </citation>
    <scope>NUCLEOTIDE SEQUENCE [LARGE SCALE GENOMIC DNA]</scope>
    <source>
        <strain evidence="2 3">DSM 26048</strain>
    </source>
</reference>
<dbReference type="EMBL" id="JAGGLB010000046">
    <property type="protein sequence ID" value="MBP1996227.1"/>
    <property type="molecule type" value="Genomic_DNA"/>
</dbReference>
<dbReference type="PROSITE" id="PS51186">
    <property type="entry name" value="GNAT"/>
    <property type="match status" value="1"/>
</dbReference>
<evidence type="ECO:0000313" key="2">
    <source>
        <dbReference type="EMBL" id="MBP1996227.1"/>
    </source>
</evidence>
<gene>
    <name evidence="2" type="ORF">J2Z66_007873</name>
</gene>
<dbReference type="Proteomes" id="UP001519287">
    <property type="component" value="Unassembled WGS sequence"/>
</dbReference>
<dbReference type="Pfam" id="PF00583">
    <property type="entry name" value="Acetyltransf_1"/>
    <property type="match status" value="1"/>
</dbReference>
<protein>
    <submittedName>
        <fullName evidence="2">RimJ/RimL family protein N-acetyltransferase</fullName>
    </submittedName>
</protein>
<sequence length="94" mass="10933">MYIAKHGDRYIGYSHFRELNNQQLQQGITAVIKEYWNQGVATALKARILKFGKDHGYQIIEGSHRNNNIPMRTVNEQKLGFVPNSSEIRFEKII</sequence>
<keyword evidence="3" id="KW-1185">Reference proteome</keyword>
<evidence type="ECO:0000313" key="3">
    <source>
        <dbReference type="Proteomes" id="UP001519287"/>
    </source>
</evidence>
<accession>A0ABS4J8R5</accession>
<proteinExistence type="predicted"/>
<dbReference type="Gene3D" id="3.40.630.30">
    <property type="match status" value="1"/>
</dbReference>
<comment type="caution">
    <text evidence="2">The sequence shown here is derived from an EMBL/GenBank/DDBJ whole genome shotgun (WGS) entry which is preliminary data.</text>
</comment>
<organism evidence="2 3">
    <name type="scientific">Paenibacillus eucommiae</name>
    <dbReference type="NCBI Taxonomy" id="1355755"/>
    <lineage>
        <taxon>Bacteria</taxon>
        <taxon>Bacillati</taxon>
        <taxon>Bacillota</taxon>
        <taxon>Bacilli</taxon>
        <taxon>Bacillales</taxon>
        <taxon>Paenibacillaceae</taxon>
        <taxon>Paenibacillus</taxon>
    </lineage>
</organism>
<dbReference type="SUPFAM" id="SSF55729">
    <property type="entry name" value="Acyl-CoA N-acyltransferases (Nat)"/>
    <property type="match status" value="1"/>
</dbReference>
<name>A0ABS4J8R5_9BACL</name>
<dbReference type="InterPro" id="IPR000182">
    <property type="entry name" value="GNAT_dom"/>
</dbReference>
<feature type="domain" description="N-acetyltransferase" evidence="1">
    <location>
        <begin position="1"/>
        <end position="94"/>
    </location>
</feature>
<dbReference type="CDD" id="cd04301">
    <property type="entry name" value="NAT_SF"/>
    <property type="match status" value="1"/>
</dbReference>
<dbReference type="InterPro" id="IPR016181">
    <property type="entry name" value="Acyl_CoA_acyltransferase"/>
</dbReference>
<evidence type="ECO:0000259" key="1">
    <source>
        <dbReference type="PROSITE" id="PS51186"/>
    </source>
</evidence>